<keyword evidence="4" id="KW-1185">Reference proteome</keyword>
<gene>
    <name evidence="3" type="ORF">Rai3103_05300</name>
</gene>
<evidence type="ECO:0000313" key="4">
    <source>
        <dbReference type="Proteomes" id="UP000386847"/>
    </source>
</evidence>
<feature type="transmembrane region" description="Helical" evidence="2">
    <location>
        <begin position="12"/>
        <end position="38"/>
    </location>
</feature>
<keyword evidence="2" id="KW-0472">Membrane</keyword>
<evidence type="ECO:0000256" key="1">
    <source>
        <dbReference type="SAM" id="MobiDB-lite"/>
    </source>
</evidence>
<keyword evidence="2" id="KW-0812">Transmembrane</keyword>
<accession>A0A5Q2F8F9</accession>
<dbReference type="AlphaFoldDB" id="A0A5Q2F8F9"/>
<sequence>MARSMPGIGMRAKLAAATMAIVGMALVVGTGIVSLALYTALMSSVTREATSQLSAVADLIGREGLDGLSGETGAEVAMGATVQLIDAGGSLVYSSGGTPPSPTPDRVWARWFSRGPHPCRSPRRTRTSSSPRPAWRTAGS</sequence>
<dbReference type="EMBL" id="CP045725">
    <property type="protein sequence ID" value="QGF23172.1"/>
    <property type="molecule type" value="Genomic_DNA"/>
</dbReference>
<dbReference type="Proteomes" id="UP000386847">
    <property type="component" value="Chromosome"/>
</dbReference>
<reference evidence="3 4" key="1">
    <citation type="submission" date="2019-10" db="EMBL/GenBank/DDBJ databases">
        <title>Genomic analysis of Raineyella sp. CBA3103.</title>
        <authorList>
            <person name="Roh S.W."/>
        </authorList>
    </citation>
    <scope>NUCLEOTIDE SEQUENCE [LARGE SCALE GENOMIC DNA]</scope>
    <source>
        <strain evidence="3 4">CBA3103</strain>
    </source>
</reference>
<dbReference type="KEGG" id="rain:Rai3103_05300"/>
<organism evidence="3 4">
    <name type="scientific">Raineyella fluvialis</name>
    <dbReference type="NCBI Taxonomy" id="2662261"/>
    <lineage>
        <taxon>Bacteria</taxon>
        <taxon>Bacillati</taxon>
        <taxon>Actinomycetota</taxon>
        <taxon>Actinomycetes</taxon>
        <taxon>Propionibacteriales</taxon>
        <taxon>Propionibacteriaceae</taxon>
        <taxon>Raineyella</taxon>
    </lineage>
</organism>
<feature type="region of interest" description="Disordered" evidence="1">
    <location>
        <begin position="114"/>
        <end position="140"/>
    </location>
</feature>
<proteinExistence type="predicted"/>
<evidence type="ECO:0000256" key="2">
    <source>
        <dbReference type="SAM" id="Phobius"/>
    </source>
</evidence>
<name>A0A5Q2F8F9_9ACTN</name>
<protein>
    <submittedName>
        <fullName evidence="3">Uncharacterized protein</fullName>
    </submittedName>
</protein>
<dbReference type="RefSeq" id="WP_153571699.1">
    <property type="nucleotide sequence ID" value="NZ_CP045725.1"/>
</dbReference>
<evidence type="ECO:0000313" key="3">
    <source>
        <dbReference type="EMBL" id="QGF23172.1"/>
    </source>
</evidence>
<keyword evidence="2" id="KW-1133">Transmembrane helix</keyword>